<feature type="chain" id="PRO_5031033771" evidence="3">
    <location>
        <begin position="23"/>
        <end position="720"/>
    </location>
</feature>
<dbReference type="RefSeq" id="WP_176005283.1">
    <property type="nucleotide sequence ID" value="NZ_JABWMI010000006.1"/>
</dbReference>
<dbReference type="PROSITE" id="PS50293">
    <property type="entry name" value="TPR_REGION"/>
    <property type="match status" value="1"/>
</dbReference>
<evidence type="ECO:0000313" key="6">
    <source>
        <dbReference type="Proteomes" id="UP000535020"/>
    </source>
</evidence>
<name>A0A7Y9C5J8_9FLAO</name>
<organism evidence="5 6">
    <name type="scientific">Flavobacterium agri</name>
    <dbReference type="NCBI Taxonomy" id="2743471"/>
    <lineage>
        <taxon>Bacteria</taxon>
        <taxon>Pseudomonadati</taxon>
        <taxon>Bacteroidota</taxon>
        <taxon>Flavobacteriia</taxon>
        <taxon>Flavobacteriales</taxon>
        <taxon>Flavobacteriaceae</taxon>
        <taxon>Flavobacterium</taxon>
    </lineage>
</organism>
<feature type="repeat" description="TPR" evidence="1">
    <location>
        <begin position="205"/>
        <end position="238"/>
    </location>
</feature>
<dbReference type="AlphaFoldDB" id="A0A7Y9C5J8"/>
<dbReference type="GO" id="GO:0000155">
    <property type="term" value="F:phosphorelay sensor kinase activity"/>
    <property type="evidence" value="ECO:0007669"/>
    <property type="project" value="InterPro"/>
</dbReference>
<dbReference type="Gene3D" id="3.30.565.10">
    <property type="entry name" value="Histidine kinase-like ATPase, C-terminal domain"/>
    <property type="match status" value="1"/>
</dbReference>
<feature type="repeat" description="TPR" evidence="1">
    <location>
        <begin position="125"/>
        <end position="158"/>
    </location>
</feature>
<comment type="caution">
    <text evidence="5">The sequence shown here is derived from an EMBL/GenBank/DDBJ whole genome shotgun (WGS) entry which is preliminary data.</text>
</comment>
<dbReference type="Proteomes" id="UP000535020">
    <property type="component" value="Unassembled WGS sequence"/>
</dbReference>
<feature type="transmembrane region" description="Helical" evidence="2">
    <location>
        <begin position="482"/>
        <end position="502"/>
    </location>
</feature>
<dbReference type="InterPro" id="IPR036890">
    <property type="entry name" value="HATPase_C_sf"/>
</dbReference>
<proteinExistence type="predicted"/>
<feature type="signal peptide" evidence="3">
    <location>
        <begin position="1"/>
        <end position="22"/>
    </location>
</feature>
<evidence type="ECO:0000256" key="1">
    <source>
        <dbReference type="PROSITE-ProRule" id="PRU00339"/>
    </source>
</evidence>
<dbReference type="InterPro" id="IPR011990">
    <property type="entry name" value="TPR-like_helical_dom_sf"/>
</dbReference>
<dbReference type="GO" id="GO:0016020">
    <property type="term" value="C:membrane"/>
    <property type="evidence" value="ECO:0007669"/>
    <property type="project" value="InterPro"/>
</dbReference>
<dbReference type="PANTHER" id="PTHR34220">
    <property type="entry name" value="SENSOR HISTIDINE KINASE YPDA"/>
    <property type="match status" value="1"/>
</dbReference>
<accession>A0A7Y9C5J8</accession>
<reference evidence="5 6" key="1">
    <citation type="submission" date="2020-07" db="EMBL/GenBank/DDBJ databases">
        <authorList>
            <person name="Sun Q."/>
        </authorList>
    </citation>
    <scope>NUCLEOTIDE SEQUENCE [LARGE SCALE GENOMIC DNA]</scope>
    <source>
        <strain evidence="5 6">MAH-1</strain>
    </source>
</reference>
<evidence type="ECO:0000256" key="2">
    <source>
        <dbReference type="SAM" id="Phobius"/>
    </source>
</evidence>
<feature type="repeat" description="TPR" evidence="1">
    <location>
        <begin position="325"/>
        <end position="358"/>
    </location>
</feature>
<gene>
    <name evidence="5" type="ORF">HZF10_06040</name>
</gene>
<feature type="repeat" description="TPR" evidence="1">
    <location>
        <begin position="365"/>
        <end position="398"/>
    </location>
</feature>
<keyword evidence="2" id="KW-0812">Transmembrane</keyword>
<feature type="repeat" description="TPR" evidence="1">
    <location>
        <begin position="245"/>
        <end position="278"/>
    </location>
</feature>
<feature type="repeat" description="TPR" evidence="1">
    <location>
        <begin position="165"/>
        <end position="198"/>
    </location>
</feature>
<sequence length="720" mass="82037">MLKSPKFKALFLLLCVSMVSNAQNKVLDSLQNALRTYTRNDTVRVNLLNNVASKIFQTEPDRALQLLKESETVSTQLNYPQGKAKSLLFMANAISEKQGDQSLSEKYYQQALQIYESLHDKVGISTCYHNFGRVHFLLGNYDKSENNYKKAIELAEEAGNQKRLSISLRGIGVLYSKVGDFEKAIDIYKKAVAIDEKLGNKSGIANGYVNLGTAYKRQGKFTVALEYYNKSLELKQAVGDQRGIATALGNIGGIYSLLERHDEAASYFRKAITLFEKLGDKLETASMKVNLAAVEVENKNFADAQAGFETALASYHQLNNKAGIANTVANIGQMELEQSHYDAALVQFKKAADINTELGAQRELAYCYFKMGRIYYLKEEYDKALEYAKESETLANKLNVLDYRKDTARLLSDIYYKQQQYKLAFEKQAIHKQLTDSVYSMQNLDKAAQIKYSYAYKKRESNLKNAVKSKDGELQQSQQQKIWWIVGFLCLVIVLGFGIAIVKMRKVKMENKQLLTEQKLRRSQMNPHFIFNSIQNVRSLIHNKQENQAVDYLNQFSKLTRQILESSDENYTSLADEIELIQNYISIQQLLYNKAFDFKINVDESIDAESIFLPPMLTQPFIENAIKHGLASKTEDGMLNIDFRLKGDKLYFEVSDNGIGFDVAKKADNHKSMAMDITRERLVNYTKNPAFVVHANNIFDQYKNVVGAKVAFEIPYFYEN</sequence>
<dbReference type="Pfam" id="PF06580">
    <property type="entry name" value="His_kinase"/>
    <property type="match status" value="1"/>
</dbReference>
<dbReference type="Pfam" id="PF13424">
    <property type="entry name" value="TPR_12"/>
    <property type="match status" value="3"/>
</dbReference>
<evidence type="ECO:0000256" key="3">
    <source>
        <dbReference type="SAM" id="SignalP"/>
    </source>
</evidence>
<dbReference type="SUPFAM" id="SSF55874">
    <property type="entry name" value="ATPase domain of HSP90 chaperone/DNA topoisomerase II/histidine kinase"/>
    <property type="match status" value="1"/>
</dbReference>
<dbReference type="Gene3D" id="1.25.40.10">
    <property type="entry name" value="Tetratricopeptide repeat domain"/>
    <property type="match status" value="2"/>
</dbReference>
<keyword evidence="6" id="KW-1185">Reference proteome</keyword>
<evidence type="ECO:0000259" key="4">
    <source>
        <dbReference type="Pfam" id="PF06580"/>
    </source>
</evidence>
<dbReference type="PROSITE" id="PS50005">
    <property type="entry name" value="TPR"/>
    <property type="match status" value="6"/>
</dbReference>
<dbReference type="EMBL" id="JACBJI010000002">
    <property type="protein sequence ID" value="NYA70474.1"/>
    <property type="molecule type" value="Genomic_DNA"/>
</dbReference>
<protein>
    <submittedName>
        <fullName evidence="5">Tetratricopeptide repeat protein</fullName>
    </submittedName>
</protein>
<evidence type="ECO:0000313" key="5">
    <source>
        <dbReference type="EMBL" id="NYA70474.1"/>
    </source>
</evidence>
<dbReference type="PANTHER" id="PTHR34220:SF7">
    <property type="entry name" value="SENSOR HISTIDINE KINASE YPDA"/>
    <property type="match status" value="1"/>
</dbReference>
<keyword evidence="3" id="KW-0732">Signal</keyword>
<keyword evidence="2" id="KW-1133">Transmembrane helix</keyword>
<dbReference type="SUPFAM" id="SSF48452">
    <property type="entry name" value="TPR-like"/>
    <property type="match status" value="3"/>
</dbReference>
<keyword evidence="2" id="KW-0472">Membrane</keyword>
<dbReference type="InterPro" id="IPR050640">
    <property type="entry name" value="Bact_2-comp_sensor_kinase"/>
</dbReference>
<feature type="domain" description="Signal transduction histidine kinase internal region" evidence="4">
    <location>
        <begin position="517"/>
        <end position="595"/>
    </location>
</feature>
<dbReference type="InterPro" id="IPR010559">
    <property type="entry name" value="Sig_transdc_His_kin_internal"/>
</dbReference>
<dbReference type="SMART" id="SM00028">
    <property type="entry name" value="TPR"/>
    <property type="match status" value="8"/>
</dbReference>
<keyword evidence="1" id="KW-0802">TPR repeat</keyword>
<dbReference type="InterPro" id="IPR019734">
    <property type="entry name" value="TPR_rpt"/>
</dbReference>